<keyword evidence="2" id="KW-0472">Membrane</keyword>
<reference evidence="3" key="1">
    <citation type="journal article" date="2022" name="Int. J. Mol. Sci.">
        <title>Draft Genome of Tanacetum Coccineum: Genomic Comparison of Closely Related Tanacetum-Family Plants.</title>
        <authorList>
            <person name="Yamashiro T."/>
            <person name="Shiraishi A."/>
            <person name="Nakayama K."/>
            <person name="Satake H."/>
        </authorList>
    </citation>
    <scope>NUCLEOTIDE SEQUENCE</scope>
</reference>
<name>A0ABQ5ICS6_9ASTR</name>
<keyword evidence="2" id="KW-1133">Transmembrane helix</keyword>
<dbReference type="EMBL" id="BQNB010020584">
    <property type="protein sequence ID" value="GJT97489.1"/>
    <property type="molecule type" value="Genomic_DNA"/>
</dbReference>
<feature type="coiled-coil region" evidence="1">
    <location>
        <begin position="257"/>
        <end position="314"/>
    </location>
</feature>
<evidence type="ECO:0000313" key="4">
    <source>
        <dbReference type="Proteomes" id="UP001151760"/>
    </source>
</evidence>
<evidence type="ECO:0000256" key="1">
    <source>
        <dbReference type="SAM" id="Coils"/>
    </source>
</evidence>
<keyword evidence="1" id="KW-0175">Coiled coil</keyword>
<dbReference type="Proteomes" id="UP001151760">
    <property type="component" value="Unassembled WGS sequence"/>
</dbReference>
<reference evidence="3" key="2">
    <citation type="submission" date="2022-01" db="EMBL/GenBank/DDBJ databases">
        <authorList>
            <person name="Yamashiro T."/>
            <person name="Shiraishi A."/>
            <person name="Satake H."/>
            <person name="Nakayama K."/>
        </authorList>
    </citation>
    <scope>NUCLEOTIDE SEQUENCE</scope>
</reference>
<feature type="transmembrane region" description="Helical" evidence="2">
    <location>
        <begin position="599"/>
        <end position="622"/>
    </location>
</feature>
<organism evidence="3 4">
    <name type="scientific">Tanacetum coccineum</name>
    <dbReference type="NCBI Taxonomy" id="301880"/>
    <lineage>
        <taxon>Eukaryota</taxon>
        <taxon>Viridiplantae</taxon>
        <taxon>Streptophyta</taxon>
        <taxon>Embryophyta</taxon>
        <taxon>Tracheophyta</taxon>
        <taxon>Spermatophyta</taxon>
        <taxon>Magnoliopsida</taxon>
        <taxon>eudicotyledons</taxon>
        <taxon>Gunneridae</taxon>
        <taxon>Pentapetalae</taxon>
        <taxon>asterids</taxon>
        <taxon>campanulids</taxon>
        <taxon>Asterales</taxon>
        <taxon>Asteraceae</taxon>
        <taxon>Asteroideae</taxon>
        <taxon>Anthemideae</taxon>
        <taxon>Anthemidinae</taxon>
        <taxon>Tanacetum</taxon>
    </lineage>
</organism>
<evidence type="ECO:0000313" key="3">
    <source>
        <dbReference type="EMBL" id="GJT97489.1"/>
    </source>
</evidence>
<sequence>MKNRIYTLSKNDLKDLVKIDRIPLDLHPPLPDPGFTIDYLPCDAIEMSIYYFVTLPSWGDAKVAEESYHLSSPLLERVSSHTTASAAKGAIISLPTLDEIAASLLNPHLAKKSKGHSQAEGMNKADLTDFYVEIENSLERDEGTSTRAASTPTPRLGKILGAPPSIVVVSASGPSHVGTSAHASSSGRSLSLREYDQILEDDFGTASRGEEIDLTLFPLAPGPYQMSYPFIESFQCALLVSHGTKFSSRYTGLVTTRNRLQEKFDRKARELHSQKDDASEKVKELQTELTDAKLALEKDKYQGYKDDVDGLREEVTRFVGSSVQSLVQRLLSKFEVAAHKVSNFCVGAKADFDKALIEFPTTPFPYHGKIDAAAGGTLFEVTQVLPDKHIRSVTPIYVAQPIANENADQVPFEHDVDDSASNSWITLLVGMPISEGITASVPYARLNGISPFLVLGVVLWAHNTFGNSSTHTPDLNESLINWVPLSVMMEAGTLNRHRMLSKYLILLGASGRGPTMSIPHFQKGQAEVTKIMWFLAALVRSRIPDTSRSLISHCWYLAFCRRTHQISGPKYDFQYKTPSSMVLLRAISRIVRSSVASKFLFLIYSWIGVTQVLVASSIIALTSAIPTDRSLSSLISTLFVSPSHCTAASLLKASAFLFSSLGM</sequence>
<comment type="caution">
    <text evidence="3">The sequence shown here is derived from an EMBL/GenBank/DDBJ whole genome shotgun (WGS) entry which is preliminary data.</text>
</comment>
<keyword evidence="4" id="KW-1185">Reference proteome</keyword>
<accession>A0ABQ5ICS6</accession>
<protein>
    <submittedName>
        <fullName evidence="3">Uncharacterized protein</fullName>
    </submittedName>
</protein>
<proteinExistence type="predicted"/>
<gene>
    <name evidence="3" type="ORF">Tco_1093007</name>
</gene>
<keyword evidence="2" id="KW-0812">Transmembrane</keyword>
<evidence type="ECO:0000256" key="2">
    <source>
        <dbReference type="SAM" id="Phobius"/>
    </source>
</evidence>